<dbReference type="EMBL" id="CP061510">
    <property type="protein sequence ID" value="QSB44454.1"/>
    <property type="molecule type" value="Genomic_DNA"/>
</dbReference>
<feature type="chain" id="PRO_5047231231" description="Lipoprotein" evidence="1">
    <location>
        <begin position="18"/>
        <end position="148"/>
    </location>
</feature>
<reference evidence="2 3" key="1">
    <citation type="submission" date="2020-09" db="EMBL/GenBank/DDBJ databases">
        <title>Complete genome sequence of altererythrobacter flavus SS-21NJ, isolated from Dongying oil sludge in Shandong province.</title>
        <authorList>
            <person name="Sun S."/>
            <person name="Zhang Z."/>
        </authorList>
    </citation>
    <scope>NUCLEOTIDE SEQUENCE [LARGE SCALE GENOMIC DNA]</scope>
    <source>
        <strain evidence="2 3">SS-21NJ</strain>
    </source>
</reference>
<sequence length="148" mass="15228">MQRIVPLILSLSLLSLAGCSASGGKGNMPGDAEDWSPYAGIGESETVSFTGTEPFWGGSVAGQTLIYSTPESTEGAAIGVERFAGRGGVSWSGMYGGAPLVLAVTPGKCSDGMSDRTYPFVATLQIAGEQRSGCAWTEKKPFSGPENP</sequence>
<feature type="signal peptide" evidence="1">
    <location>
        <begin position="1"/>
        <end position="17"/>
    </location>
</feature>
<keyword evidence="1" id="KW-0732">Signal</keyword>
<evidence type="ECO:0000313" key="3">
    <source>
        <dbReference type="Proteomes" id="UP000663637"/>
    </source>
</evidence>
<name>A0ABX7K856_9SPHN</name>
<keyword evidence="3" id="KW-1185">Reference proteome</keyword>
<evidence type="ECO:0000256" key="1">
    <source>
        <dbReference type="SAM" id="SignalP"/>
    </source>
</evidence>
<dbReference type="RefSeq" id="WP_205441866.1">
    <property type="nucleotide sequence ID" value="NZ_CP061510.1"/>
</dbReference>
<dbReference type="Proteomes" id="UP000663637">
    <property type="component" value="Chromosome"/>
</dbReference>
<accession>A0ABX7K856</accession>
<gene>
    <name evidence="2" type="ORF">IDJ81_14320</name>
</gene>
<protein>
    <recommendedName>
        <fullName evidence="4">Lipoprotein</fullName>
    </recommendedName>
</protein>
<proteinExistence type="predicted"/>
<organism evidence="2 3">
    <name type="scientific">Tsuneonella flava</name>
    <dbReference type="NCBI Taxonomy" id="2055955"/>
    <lineage>
        <taxon>Bacteria</taxon>
        <taxon>Pseudomonadati</taxon>
        <taxon>Pseudomonadota</taxon>
        <taxon>Alphaproteobacteria</taxon>
        <taxon>Sphingomonadales</taxon>
        <taxon>Erythrobacteraceae</taxon>
        <taxon>Tsuneonella</taxon>
    </lineage>
</organism>
<evidence type="ECO:0000313" key="2">
    <source>
        <dbReference type="EMBL" id="QSB44454.1"/>
    </source>
</evidence>
<evidence type="ECO:0008006" key="4">
    <source>
        <dbReference type="Google" id="ProtNLM"/>
    </source>
</evidence>
<dbReference type="PROSITE" id="PS51257">
    <property type="entry name" value="PROKAR_LIPOPROTEIN"/>
    <property type="match status" value="1"/>
</dbReference>